<evidence type="ECO:0000313" key="4">
    <source>
        <dbReference type="Proteomes" id="UP001332192"/>
    </source>
</evidence>
<feature type="transmembrane region" description="Helical" evidence="1">
    <location>
        <begin position="392"/>
        <end position="412"/>
    </location>
</feature>
<evidence type="ECO:0000256" key="1">
    <source>
        <dbReference type="SAM" id="Phobius"/>
    </source>
</evidence>
<feature type="transmembrane region" description="Helical" evidence="1">
    <location>
        <begin position="467"/>
        <end position="490"/>
    </location>
</feature>
<feature type="transmembrane region" description="Helical" evidence="1">
    <location>
        <begin position="20"/>
        <end position="44"/>
    </location>
</feature>
<dbReference type="Proteomes" id="UP001332192">
    <property type="component" value="Chromosome"/>
</dbReference>
<evidence type="ECO:0000259" key="2">
    <source>
        <dbReference type="Pfam" id="PF01970"/>
    </source>
</evidence>
<dbReference type="InterPro" id="IPR002823">
    <property type="entry name" value="DUF112_TM"/>
</dbReference>
<gene>
    <name evidence="3" type="ORF">U7230_14535</name>
</gene>
<dbReference type="RefSeq" id="WP_324716550.1">
    <property type="nucleotide sequence ID" value="NZ_CP141615.1"/>
</dbReference>
<organism evidence="3 4">
    <name type="scientific">Carboxydichorda subterranea</name>
    <dbReference type="NCBI Taxonomy" id="3109565"/>
    <lineage>
        <taxon>Bacteria</taxon>
        <taxon>Bacillati</taxon>
        <taxon>Bacillota</taxon>
        <taxon>Limnochordia</taxon>
        <taxon>Limnochordales</taxon>
        <taxon>Geochordaceae</taxon>
        <taxon>Carboxydichorda</taxon>
    </lineage>
</organism>
<keyword evidence="1" id="KW-1133">Transmembrane helix</keyword>
<keyword evidence="4" id="KW-1185">Reference proteome</keyword>
<accession>A0ABZ1BYV7</accession>
<feature type="transmembrane region" description="Helical" evidence="1">
    <location>
        <begin position="196"/>
        <end position="217"/>
    </location>
</feature>
<sequence length="507" mass="52843">MALLEGLMAALRPDTLPYTVLGVALGMLFGIVPGLTATMGVAILTPLAFNLSPAAGLGMILGVYNAAMFGGGITAILLNTPGTPASIATTFDGYPMHRRGLGGLALGINAIGGLIGSLFGLVVLAIVAIPLADFALRFGPPEYFALAVFGLSMMVSVSGSSAVRGLLVGMLGILIATVGFDPMLGYPRFTFGNVELLSGVPFIPVMIGLFGVAEVLAQARNAAVGRDRSYAERVEGARGALGRIWPTLAEWRRLLPPIGIASLVGTFIGAIPGAGGDIASLVSWNLSKQVSKKPEEFGKGSIEGLAASETANNSVIGGAMATMLALGIPGDAPTAVLIGTLLIWGLQPGPLFFRDHLDLFYVIVGLLIVSSVLSFVLSVIRARSFVTWLTRLSPARLWAAVLVACVVGTYALNNSIQDVWIMLLSGVAGLWMREFDLPPGPMVLGLVLGPMAESNLRRSLVLSDASWGIFLDRPIAATLLAAAALSLVLTEAQRLRIHLRPHALKSS</sequence>
<dbReference type="EMBL" id="CP141615">
    <property type="protein sequence ID" value="WRP17278.1"/>
    <property type="molecule type" value="Genomic_DNA"/>
</dbReference>
<feature type="transmembrane region" description="Helical" evidence="1">
    <location>
        <begin position="143"/>
        <end position="176"/>
    </location>
</feature>
<dbReference type="PANTHER" id="PTHR35342:SF5">
    <property type="entry name" value="TRICARBOXYLIC TRANSPORT PROTEIN"/>
    <property type="match status" value="1"/>
</dbReference>
<keyword evidence="1" id="KW-0472">Membrane</keyword>
<feature type="transmembrane region" description="Helical" evidence="1">
    <location>
        <begin position="324"/>
        <end position="347"/>
    </location>
</feature>
<reference evidence="3 4" key="1">
    <citation type="journal article" date="2024" name="Front. Microbiol.">
        <title>Novel thermophilic genera Geochorda gen. nov. and Carboxydochorda gen. nov. from the deep terrestrial subsurface reveal the ecophysiological diversity in the class Limnochordia.</title>
        <authorList>
            <person name="Karnachuk O.V."/>
            <person name="Lukina A.P."/>
            <person name="Avakyan M.R."/>
            <person name="Kadnikov V.V."/>
            <person name="Begmatov S."/>
            <person name="Beletsky A.V."/>
            <person name="Vlasova K.G."/>
            <person name="Novikov A.A."/>
            <person name="Shcherbakova V.A."/>
            <person name="Mardanov A.V."/>
            <person name="Ravin N.V."/>
        </authorList>
    </citation>
    <scope>NUCLEOTIDE SEQUENCE [LARGE SCALE GENOMIC DNA]</scope>
    <source>
        <strain evidence="3 4">L945</strain>
    </source>
</reference>
<feature type="domain" description="DUF112" evidence="2">
    <location>
        <begin position="18"/>
        <end position="444"/>
    </location>
</feature>
<name>A0ABZ1BYV7_9FIRM</name>
<feature type="transmembrane region" description="Helical" evidence="1">
    <location>
        <begin position="104"/>
        <end position="131"/>
    </location>
</feature>
<feature type="transmembrane region" description="Helical" evidence="1">
    <location>
        <begin position="56"/>
        <end position="78"/>
    </location>
</feature>
<dbReference type="PANTHER" id="PTHR35342">
    <property type="entry name" value="TRICARBOXYLIC TRANSPORT PROTEIN"/>
    <property type="match status" value="1"/>
</dbReference>
<proteinExistence type="predicted"/>
<keyword evidence="1" id="KW-0812">Transmembrane</keyword>
<evidence type="ECO:0000313" key="3">
    <source>
        <dbReference type="EMBL" id="WRP17278.1"/>
    </source>
</evidence>
<dbReference type="Pfam" id="PF01970">
    <property type="entry name" value="TctA"/>
    <property type="match status" value="1"/>
</dbReference>
<feature type="transmembrane region" description="Helical" evidence="1">
    <location>
        <begin position="359"/>
        <end position="380"/>
    </location>
</feature>
<protein>
    <submittedName>
        <fullName evidence="3">Tripartite tricarboxylate transporter permease</fullName>
    </submittedName>
</protein>